<evidence type="ECO:0000256" key="2">
    <source>
        <dbReference type="ARBA" id="ARBA00022475"/>
    </source>
</evidence>
<keyword evidence="7 8" id="KW-0472">Membrane</keyword>
<evidence type="ECO:0000256" key="1">
    <source>
        <dbReference type="ARBA" id="ARBA00004651"/>
    </source>
</evidence>
<feature type="transmembrane region" description="Helical" evidence="8">
    <location>
        <begin position="268"/>
        <end position="288"/>
    </location>
</feature>
<feature type="transmembrane region" description="Helical" evidence="8">
    <location>
        <begin position="12"/>
        <end position="29"/>
    </location>
</feature>
<proteinExistence type="predicted"/>
<feature type="transmembrane region" description="Helical" evidence="8">
    <location>
        <begin position="68"/>
        <end position="98"/>
    </location>
</feature>
<reference evidence="9 10" key="1">
    <citation type="submission" date="2024-04" db="EMBL/GenBank/DDBJ databases">
        <title>Draft genome sequence of Pseudoxanthomonas putridarboris WD12.</title>
        <authorList>
            <person name="Oh J."/>
        </authorList>
    </citation>
    <scope>NUCLEOTIDE SEQUENCE [LARGE SCALE GENOMIC DNA]</scope>
    <source>
        <strain evidence="9 10">WD12</strain>
    </source>
</reference>
<evidence type="ECO:0008006" key="11">
    <source>
        <dbReference type="Google" id="ProtNLM"/>
    </source>
</evidence>
<feature type="transmembrane region" description="Helical" evidence="8">
    <location>
        <begin position="300"/>
        <end position="324"/>
    </location>
</feature>
<dbReference type="PANTHER" id="PTHR33908">
    <property type="entry name" value="MANNOSYLTRANSFERASE YKCB-RELATED"/>
    <property type="match status" value="1"/>
</dbReference>
<comment type="caution">
    <text evidence="9">The sequence shown here is derived from an EMBL/GenBank/DDBJ whole genome shotgun (WGS) entry which is preliminary data.</text>
</comment>
<evidence type="ECO:0000256" key="8">
    <source>
        <dbReference type="SAM" id="Phobius"/>
    </source>
</evidence>
<comment type="subcellular location">
    <subcellularLocation>
        <location evidence="1">Cell membrane</location>
        <topology evidence="1">Multi-pass membrane protein</topology>
    </subcellularLocation>
</comment>
<protein>
    <recommendedName>
        <fullName evidence="11">Glycosyltransferase RgtA/B/C/D-like domain-containing protein</fullName>
    </recommendedName>
</protein>
<keyword evidence="6 8" id="KW-1133">Transmembrane helix</keyword>
<accession>A0ABU9J1F5</accession>
<keyword evidence="3" id="KW-0328">Glycosyltransferase</keyword>
<feature type="transmembrane region" description="Helical" evidence="8">
    <location>
        <begin position="182"/>
        <end position="198"/>
    </location>
</feature>
<evidence type="ECO:0000313" key="9">
    <source>
        <dbReference type="EMBL" id="MEL1265047.1"/>
    </source>
</evidence>
<evidence type="ECO:0000256" key="4">
    <source>
        <dbReference type="ARBA" id="ARBA00022679"/>
    </source>
</evidence>
<feature type="transmembrane region" description="Helical" evidence="8">
    <location>
        <begin position="205"/>
        <end position="226"/>
    </location>
</feature>
<sequence length="571" mass="62585">MNPTQRRHMAGMAAVAVLSLSLVYFYYIGLYCSDDTRYLIGAIKIAIGEPISTASLAERRVLLLLPAAAGFAITGSLGFSVALYGIWLVAIGCATYLLARRQMAVWASVACAALALAQPVFFLFAGSLLPDVPAALFLALALGSFWRWSEARLSGTHRQVLLHAAVTGVCLALGFMLKESSIVLLVVPLAFLAVWALMGRFRQSLEAGIALMVGLLAMLLLESMVFRVTAGQWYSSIASLLNPHDFSLYVEEQGRTPLARLHTLGGLLGWHTSFLFLAAALATLQLAWQRYRGAISTESAWAWAGVVAFWFWPLLYFTFGSASLSEYRFPVMQQRYYAPCIVPAALLAGRLLASLELPGWLRGLSRPVALAALAGLVCAPYLLRHQRGLVYSATAKEAFEVALQDAQRRFPGIPVVDSDTGWTTDLNRCRVLLASAGGGSQARLLDSIRSGEDLSGHFGYPNTARLKLPIIVVGHGDYFTAQPLSPWIRGLQRRIERENLTVERIGRYDVRPRRALKGLWWLPREQAVALSLRTVSARESLQRPADAPEEEEYALLPIVDLYLVGEGTAEQ</sequence>
<name>A0ABU9J1F5_9GAMM</name>
<keyword evidence="4" id="KW-0808">Transferase</keyword>
<dbReference type="InterPro" id="IPR050297">
    <property type="entry name" value="LipidA_mod_glycosyltrf_83"/>
</dbReference>
<feature type="transmembrane region" description="Helical" evidence="8">
    <location>
        <begin position="105"/>
        <end position="126"/>
    </location>
</feature>
<dbReference type="EMBL" id="JBBWWT010000005">
    <property type="protein sequence ID" value="MEL1265047.1"/>
    <property type="molecule type" value="Genomic_DNA"/>
</dbReference>
<organism evidence="9 10">
    <name type="scientific">Pseudoxanthomonas putridarboris</name>
    <dbReference type="NCBI Taxonomy" id="752605"/>
    <lineage>
        <taxon>Bacteria</taxon>
        <taxon>Pseudomonadati</taxon>
        <taxon>Pseudomonadota</taxon>
        <taxon>Gammaproteobacteria</taxon>
        <taxon>Lysobacterales</taxon>
        <taxon>Lysobacteraceae</taxon>
        <taxon>Pseudoxanthomonas</taxon>
    </lineage>
</organism>
<keyword evidence="5 8" id="KW-0812">Transmembrane</keyword>
<dbReference type="PANTHER" id="PTHR33908:SF11">
    <property type="entry name" value="MEMBRANE PROTEIN"/>
    <property type="match status" value="1"/>
</dbReference>
<evidence type="ECO:0000256" key="6">
    <source>
        <dbReference type="ARBA" id="ARBA00022989"/>
    </source>
</evidence>
<keyword evidence="10" id="KW-1185">Reference proteome</keyword>
<evidence type="ECO:0000256" key="3">
    <source>
        <dbReference type="ARBA" id="ARBA00022676"/>
    </source>
</evidence>
<feature type="transmembrane region" description="Helical" evidence="8">
    <location>
        <begin position="160"/>
        <end position="176"/>
    </location>
</feature>
<evidence type="ECO:0000256" key="5">
    <source>
        <dbReference type="ARBA" id="ARBA00022692"/>
    </source>
</evidence>
<dbReference type="Proteomes" id="UP001459204">
    <property type="component" value="Unassembled WGS sequence"/>
</dbReference>
<gene>
    <name evidence="9" type="ORF">AAD027_11825</name>
</gene>
<dbReference type="RefSeq" id="WP_341726222.1">
    <property type="nucleotide sequence ID" value="NZ_JBBWWT010000005.1"/>
</dbReference>
<evidence type="ECO:0000256" key="7">
    <source>
        <dbReference type="ARBA" id="ARBA00023136"/>
    </source>
</evidence>
<feature type="transmembrane region" description="Helical" evidence="8">
    <location>
        <begin position="132"/>
        <end position="148"/>
    </location>
</feature>
<keyword evidence="2" id="KW-1003">Cell membrane</keyword>
<evidence type="ECO:0000313" key="10">
    <source>
        <dbReference type="Proteomes" id="UP001459204"/>
    </source>
</evidence>